<name>A0A510E1W4_9CREN</name>
<dbReference type="Gene3D" id="3.30.460.10">
    <property type="entry name" value="Beta Polymerase, domain 2"/>
    <property type="match status" value="1"/>
</dbReference>
<dbReference type="Pfam" id="PF01909">
    <property type="entry name" value="NTP_transf_2"/>
    <property type="match status" value="1"/>
</dbReference>
<evidence type="ECO:0000259" key="1">
    <source>
        <dbReference type="Pfam" id="PF01909"/>
    </source>
</evidence>
<proteinExistence type="predicted"/>
<sequence length="118" mass="13484">MVKSKSAIESQKRMEELVRDTVYRLNERFPLREVYVFGSRARGDYKDTSDIDLIFVVDGMKDVGIIERMEAISPFIKGDVDFVVISPEEKEGHKLMKGARKVWGRGEGFLGLPVDRSD</sequence>
<dbReference type="GO" id="GO:0016779">
    <property type="term" value="F:nucleotidyltransferase activity"/>
    <property type="evidence" value="ECO:0007669"/>
    <property type="project" value="InterPro"/>
</dbReference>
<evidence type="ECO:0000313" key="3">
    <source>
        <dbReference type="Proteomes" id="UP000325030"/>
    </source>
</evidence>
<dbReference type="CDD" id="cd05403">
    <property type="entry name" value="NT_KNTase_like"/>
    <property type="match status" value="1"/>
</dbReference>
<dbReference type="Proteomes" id="UP000325030">
    <property type="component" value="Chromosome"/>
</dbReference>
<dbReference type="InterPro" id="IPR043519">
    <property type="entry name" value="NT_sf"/>
</dbReference>
<protein>
    <recommendedName>
        <fullName evidence="1">Polymerase nucleotidyl transferase domain-containing protein</fullName>
    </recommendedName>
</protein>
<dbReference type="GeneID" id="41717059"/>
<organism evidence="2 3">
    <name type="scientific">Sulfuracidifex tepidarius</name>
    <dbReference type="NCBI Taxonomy" id="1294262"/>
    <lineage>
        <taxon>Archaea</taxon>
        <taxon>Thermoproteota</taxon>
        <taxon>Thermoprotei</taxon>
        <taxon>Sulfolobales</taxon>
        <taxon>Sulfolobaceae</taxon>
        <taxon>Sulfuracidifex</taxon>
    </lineage>
</organism>
<dbReference type="SUPFAM" id="SSF81301">
    <property type="entry name" value="Nucleotidyltransferase"/>
    <property type="match status" value="1"/>
</dbReference>
<dbReference type="AlphaFoldDB" id="A0A510E1W4"/>
<dbReference type="PANTHER" id="PTHR43449">
    <property type="entry name" value="NUCLEOTIDYLTRANSFERASE"/>
    <property type="match status" value="1"/>
</dbReference>
<dbReference type="RefSeq" id="WP_149564706.1">
    <property type="nucleotide sequence ID" value="NZ_AP018930.1"/>
</dbReference>
<dbReference type="PANTHER" id="PTHR43449:SF1">
    <property type="entry name" value="POLYMERASE BETA NUCLEOTIDYLTRANSFERASE DOMAIN-CONTAINING PROTEIN"/>
    <property type="match status" value="1"/>
</dbReference>
<gene>
    <name evidence="2" type="ORF">IC007_0635</name>
</gene>
<evidence type="ECO:0000313" key="2">
    <source>
        <dbReference type="EMBL" id="BBG26130.1"/>
    </source>
</evidence>
<feature type="domain" description="Polymerase nucleotidyl transferase" evidence="1">
    <location>
        <begin position="24"/>
        <end position="66"/>
    </location>
</feature>
<dbReference type="EMBL" id="AP018930">
    <property type="protein sequence ID" value="BBG26130.1"/>
    <property type="molecule type" value="Genomic_DNA"/>
</dbReference>
<dbReference type="InterPro" id="IPR002934">
    <property type="entry name" value="Polymerase_NTP_transf_dom"/>
</dbReference>
<reference evidence="3" key="1">
    <citation type="submission" date="2018-09" db="EMBL/GenBank/DDBJ databases">
        <title>Complete Genome Sequencing of Sulfolobus sp. JCM 16834.</title>
        <authorList>
            <person name="Kato S."/>
            <person name="Itoh T."/>
            <person name="Ohkuma M."/>
        </authorList>
    </citation>
    <scope>NUCLEOTIDE SEQUENCE [LARGE SCALE GENOMIC DNA]</scope>
    <source>
        <strain evidence="3">IC-007</strain>
    </source>
</reference>
<accession>A0A510E1W4</accession>